<dbReference type="InterPro" id="IPR006816">
    <property type="entry name" value="ELMO_dom"/>
</dbReference>
<keyword evidence="5" id="KW-1185">Reference proteome</keyword>
<feature type="region of interest" description="Disordered" evidence="1">
    <location>
        <begin position="661"/>
        <end position="684"/>
    </location>
</feature>
<dbReference type="Pfam" id="PF00620">
    <property type="entry name" value="RhoGAP"/>
    <property type="match status" value="1"/>
</dbReference>
<dbReference type="PROSITE" id="PS50238">
    <property type="entry name" value="RHOGAP"/>
    <property type="match status" value="1"/>
</dbReference>
<dbReference type="AlphaFoldDB" id="D8M5E5"/>
<gene>
    <name evidence="4" type="ORF">GSBLH_T00006606001</name>
</gene>
<evidence type="ECO:0000313" key="4">
    <source>
        <dbReference type="EMBL" id="CBK23284.2"/>
    </source>
</evidence>
<dbReference type="Proteomes" id="UP000008312">
    <property type="component" value="Unassembled WGS sequence"/>
</dbReference>
<dbReference type="RefSeq" id="XP_012897332.1">
    <property type="nucleotide sequence ID" value="XM_013041878.1"/>
</dbReference>
<evidence type="ECO:0000259" key="3">
    <source>
        <dbReference type="PROSITE" id="PS51335"/>
    </source>
</evidence>
<dbReference type="SUPFAM" id="SSF48350">
    <property type="entry name" value="GTPase activation domain, GAP"/>
    <property type="match status" value="1"/>
</dbReference>
<name>D8M5E5_BLAHO</name>
<dbReference type="PANTHER" id="PTHR12771:SF56">
    <property type="entry name" value="CED-12"/>
    <property type="match status" value="1"/>
</dbReference>
<dbReference type="InterPro" id="IPR050868">
    <property type="entry name" value="ELMO_domain-containing"/>
</dbReference>
<accession>D8M5E5</accession>
<dbReference type="InterPro" id="IPR008936">
    <property type="entry name" value="Rho_GTPase_activation_prot"/>
</dbReference>
<proteinExistence type="predicted"/>
<feature type="domain" description="Rho-GAP" evidence="2">
    <location>
        <begin position="243"/>
        <end position="424"/>
    </location>
</feature>
<dbReference type="GeneID" id="24922730"/>
<reference evidence="4" key="1">
    <citation type="submission" date="2010-02" db="EMBL/GenBank/DDBJ databases">
        <title>Sequencing and annotation of the Blastocystis hominis genome.</title>
        <authorList>
            <person name="Wincker P."/>
        </authorList>
    </citation>
    <scope>NUCLEOTIDE SEQUENCE</scope>
    <source>
        <strain evidence="4">Singapore isolate B</strain>
    </source>
</reference>
<dbReference type="GO" id="GO:0007165">
    <property type="term" value="P:signal transduction"/>
    <property type="evidence" value="ECO:0007669"/>
    <property type="project" value="InterPro"/>
</dbReference>
<evidence type="ECO:0000259" key="2">
    <source>
        <dbReference type="PROSITE" id="PS50238"/>
    </source>
</evidence>
<evidence type="ECO:0008006" key="6">
    <source>
        <dbReference type="Google" id="ProtNLM"/>
    </source>
</evidence>
<feature type="compositionally biased region" description="Low complexity" evidence="1">
    <location>
        <begin position="672"/>
        <end position="684"/>
    </location>
</feature>
<dbReference type="InterPro" id="IPR000198">
    <property type="entry name" value="RhoGAP_dom"/>
</dbReference>
<evidence type="ECO:0000256" key="1">
    <source>
        <dbReference type="SAM" id="MobiDB-lite"/>
    </source>
</evidence>
<dbReference type="PANTHER" id="PTHR12771">
    <property type="entry name" value="ENGULFMENT AND CELL MOTILITY"/>
    <property type="match status" value="1"/>
</dbReference>
<dbReference type="Pfam" id="PF04727">
    <property type="entry name" value="ELMO_CED12"/>
    <property type="match status" value="1"/>
</dbReference>
<dbReference type="Gene3D" id="1.10.555.10">
    <property type="entry name" value="Rho GTPase activation protein"/>
    <property type="match status" value="1"/>
</dbReference>
<dbReference type="OrthoDB" id="67155at2759"/>
<organism evidence="4">
    <name type="scientific">Blastocystis hominis</name>
    <dbReference type="NCBI Taxonomy" id="12968"/>
    <lineage>
        <taxon>Eukaryota</taxon>
        <taxon>Sar</taxon>
        <taxon>Stramenopiles</taxon>
        <taxon>Bigyra</taxon>
        <taxon>Opalozoa</taxon>
        <taxon>Opalinata</taxon>
        <taxon>Blastocystidae</taxon>
        <taxon>Blastocystis</taxon>
    </lineage>
</organism>
<dbReference type="EMBL" id="FN668658">
    <property type="protein sequence ID" value="CBK23284.2"/>
    <property type="molecule type" value="Genomic_DNA"/>
</dbReference>
<evidence type="ECO:0000313" key="5">
    <source>
        <dbReference type="Proteomes" id="UP000008312"/>
    </source>
</evidence>
<dbReference type="InParanoid" id="D8M5E5"/>
<protein>
    <recommendedName>
        <fullName evidence="6">ELMO domain-containing protein</fullName>
    </recommendedName>
</protein>
<sequence>MEETAPWYSLYSVLYNLKHCCVNVLKETKSAVVDTLSTNVKDFREFVRNCSSVVNALNDILSFGLVETDPDALLRVYHLATLEDEKMRSVVALDGNAPFSIPESCYRCWNSYTRTKTSSLTTNTLSLPIRMVFLSSYVSSSYSFFISHSQSSILHSLDPLTFQLPLVVPVDASQLPSTDDSLSSWSMFSSLFSSLERGVSLIDTYFDDILSSASSRSISLESDHSLPASPSLRAWLSAAHPPPSIEPLLCVPHVLTAVLAWMERGLTADCAAAAKFDRSSVVDVLEFFKTHNRLPDSLDGQAALSVLLFVLENLDEGLLPAGHYDTLLLAMLLPEPSHQIRTLQSVLRDLPPFYKVILERVITTLSQLCFSYPLDRQPAARNALAHVLAPVFVRRLAGRGRTAGERAACEEAIRILLEHPSDVLVQMRIADKRNRIREIVELLNVPVDLKTPEGVSSRLLRQLWGNTIGLYFESRGQPVPPFTPVSPYWKLIGFQRETPLTDFRGGGLLSLMHLVSFVSTFPRFVLALMSISSDLKLPLAIACINLSILLVKQLGFFALSPAALDLAALSHKPFWTLADAPCFLDQVGFPRFPHFSSSSRWPRGPSRCFVPRTPRFSSSRRCSRRSTRCSLVCSARPIRALRVSAPRCAPTSPRFCTEISRGTAGMTRRTRSPPCSTRTAGTSG</sequence>
<feature type="domain" description="ELMO" evidence="3">
    <location>
        <begin position="455"/>
        <end position="627"/>
    </location>
</feature>
<dbReference type="PROSITE" id="PS51335">
    <property type="entry name" value="ELMO"/>
    <property type="match status" value="1"/>
</dbReference>